<dbReference type="Proteomes" id="UP000682713">
    <property type="component" value="Unassembled WGS sequence"/>
</dbReference>
<dbReference type="PANTHER" id="PTHR41309">
    <property type="entry name" value="MEMBRANE PROTEIN-RELATED"/>
    <property type="match status" value="1"/>
</dbReference>
<comment type="caution">
    <text evidence="2">The sequence shown here is derived from an EMBL/GenBank/DDBJ whole genome shotgun (WGS) entry which is preliminary data.</text>
</comment>
<feature type="transmembrane region" description="Helical" evidence="1">
    <location>
        <begin position="84"/>
        <end position="111"/>
    </location>
</feature>
<keyword evidence="3" id="KW-1185">Reference proteome</keyword>
<dbReference type="RefSeq" id="WP_213109089.1">
    <property type="nucleotide sequence ID" value="NZ_JAGYPJ010000001.1"/>
</dbReference>
<dbReference type="AlphaFoldDB" id="A0A942TKB3"/>
<accession>A0A942TKB3</accession>
<dbReference type="PANTHER" id="PTHR41309:SF2">
    <property type="entry name" value="MEMBRANE PROTEIN"/>
    <property type="match status" value="1"/>
</dbReference>
<dbReference type="EMBL" id="JAGYPJ010000001">
    <property type="protein sequence ID" value="MBS4198316.1"/>
    <property type="molecule type" value="Genomic_DNA"/>
</dbReference>
<keyword evidence="1" id="KW-0472">Membrane</keyword>
<evidence type="ECO:0000313" key="3">
    <source>
        <dbReference type="Proteomes" id="UP000682713"/>
    </source>
</evidence>
<evidence type="ECO:0000256" key="1">
    <source>
        <dbReference type="SAM" id="Phobius"/>
    </source>
</evidence>
<keyword evidence="1" id="KW-1133">Transmembrane helix</keyword>
<proteinExistence type="predicted"/>
<evidence type="ECO:0000313" key="2">
    <source>
        <dbReference type="EMBL" id="MBS4198316.1"/>
    </source>
</evidence>
<feature type="transmembrane region" description="Helical" evidence="1">
    <location>
        <begin position="189"/>
        <end position="212"/>
    </location>
</feature>
<feature type="transmembrane region" description="Helical" evidence="1">
    <location>
        <begin position="150"/>
        <end position="169"/>
    </location>
</feature>
<gene>
    <name evidence="2" type="ORF">KHA93_01405</name>
</gene>
<dbReference type="InterPro" id="IPR025699">
    <property type="entry name" value="ABC2_memb-like"/>
</dbReference>
<organism evidence="2 3">
    <name type="scientific">Lederbergia citrisecunda</name>
    <dbReference type="NCBI Taxonomy" id="2833583"/>
    <lineage>
        <taxon>Bacteria</taxon>
        <taxon>Bacillati</taxon>
        <taxon>Bacillota</taxon>
        <taxon>Bacilli</taxon>
        <taxon>Bacillales</taxon>
        <taxon>Bacillaceae</taxon>
        <taxon>Lederbergia</taxon>
    </lineage>
</organism>
<feature type="transmembrane region" description="Helical" evidence="1">
    <location>
        <begin position="14"/>
        <end position="35"/>
    </location>
</feature>
<feature type="transmembrane region" description="Helical" evidence="1">
    <location>
        <begin position="41"/>
        <end position="63"/>
    </location>
</feature>
<feature type="transmembrane region" description="Helical" evidence="1">
    <location>
        <begin position="123"/>
        <end position="143"/>
    </location>
</feature>
<name>A0A942TKB3_9BACI</name>
<sequence length="217" mass="24782">MKPLILKDLYTQKLFGYLFPLFLLFPIYVNVMYAVSDFSFVALYVTYAAIWMSVYSNFGTAVLNRREQKLFASFPVTRKMIVQAKYCAAIMWWGIALASYGTLALLISIFMRNTVSFNGITDLIVSLFVTLAAISIFYPLYFLVGYQISAFIAIALPMIIFFILTFISIDHENRGTMLVSIIPTDRPIIIFSIIAACSIISYFSYKLSVIIFEKRKL</sequence>
<protein>
    <submittedName>
        <fullName evidence="2">ABC-2 transporter permease</fullName>
    </submittedName>
</protein>
<dbReference type="Pfam" id="PF13346">
    <property type="entry name" value="ABC2_membrane_5"/>
    <property type="match status" value="1"/>
</dbReference>
<reference evidence="2 3" key="1">
    <citation type="submission" date="2021-05" db="EMBL/GenBank/DDBJ databases">
        <title>Novel Bacillus species.</title>
        <authorList>
            <person name="Liu G."/>
        </authorList>
    </citation>
    <scope>NUCLEOTIDE SEQUENCE [LARGE SCALE GENOMIC DNA]</scope>
    <source>
        <strain evidence="2 3">FJAT-49732</strain>
    </source>
</reference>
<keyword evidence="1" id="KW-0812">Transmembrane</keyword>